<dbReference type="GO" id="GO:2000045">
    <property type="term" value="P:regulation of G1/S transition of mitotic cell cycle"/>
    <property type="evidence" value="ECO:0007669"/>
    <property type="project" value="TreeGrafter"/>
</dbReference>
<comment type="caution">
    <text evidence="11">The sequence shown here is derived from an EMBL/GenBank/DDBJ whole genome shotgun (WGS) entry which is preliminary data.</text>
</comment>
<feature type="domain" description="Proteasome activator PA28 C-terminal" evidence="10">
    <location>
        <begin position="297"/>
        <end position="438"/>
    </location>
</feature>
<comment type="function">
    <text evidence="3">Implicated in immunoproteasome assembly and required for efficient antigen processing. The PA28 activator complex enhances the generation of class I binding peptides by altering the cleavage pattern of the proteasome.</text>
</comment>
<comment type="similarity">
    <text evidence="1">Belongs to the PA28 family.</text>
</comment>
<dbReference type="Gene3D" id="1.20.120.180">
    <property type="entry name" value="Proteasome activator pa28, C-terminal domain"/>
    <property type="match status" value="1"/>
</dbReference>
<dbReference type="AlphaFoldDB" id="A0A9D3XIX3"/>
<keyword evidence="8" id="KW-0472">Membrane</keyword>
<dbReference type="InterPro" id="IPR003185">
    <property type="entry name" value="Proteasome_activ_PA28_N"/>
</dbReference>
<accession>A0A9D3XIX3</accession>
<reference evidence="11" key="1">
    <citation type="submission" date="2021-09" db="EMBL/GenBank/DDBJ databases">
        <title>The genome of Mauremys mutica provides insights into the evolution of semi-aquatic lifestyle.</title>
        <authorList>
            <person name="Gong S."/>
            <person name="Gao Y."/>
        </authorList>
    </citation>
    <scope>NUCLEOTIDE SEQUENCE</scope>
    <source>
        <strain evidence="11">MM-2020</strain>
        <tissue evidence="11">Muscle</tissue>
    </source>
</reference>
<evidence type="ECO:0000256" key="4">
    <source>
        <dbReference type="ARBA" id="ARBA00038650"/>
    </source>
</evidence>
<evidence type="ECO:0000256" key="6">
    <source>
        <dbReference type="ARBA" id="ARBA00041321"/>
    </source>
</evidence>
<dbReference type="GO" id="GO:0061136">
    <property type="term" value="P:regulation of proteasomal protein catabolic process"/>
    <property type="evidence" value="ECO:0007669"/>
    <property type="project" value="TreeGrafter"/>
</dbReference>
<feature type="compositionally biased region" description="Basic and acidic residues" evidence="7">
    <location>
        <begin position="264"/>
        <end position="291"/>
    </location>
</feature>
<keyword evidence="12" id="KW-1185">Reference proteome</keyword>
<evidence type="ECO:0000313" key="11">
    <source>
        <dbReference type="EMBL" id="KAH1182319.1"/>
    </source>
</evidence>
<evidence type="ECO:0000256" key="5">
    <source>
        <dbReference type="ARBA" id="ARBA00039303"/>
    </source>
</evidence>
<protein>
    <recommendedName>
        <fullName evidence="5">Proteasome activator complex subunit 1</fullName>
    </recommendedName>
    <alternativeName>
        <fullName evidence="6">Proteasome activator 28 subunit alpha</fullName>
    </alternativeName>
</protein>
<dbReference type="PANTHER" id="PTHR10660:SF5">
    <property type="entry name" value="PROTEASOME ACTIVATOR COMPLEX SUBUNIT 1"/>
    <property type="match status" value="1"/>
</dbReference>
<gene>
    <name evidence="11" type="ORF">KIL84_010073</name>
</gene>
<feature type="domain" description="Proteasome activator PA28 N-terminal" evidence="9">
    <location>
        <begin position="209"/>
        <end position="264"/>
    </location>
</feature>
<dbReference type="Pfam" id="PF02252">
    <property type="entry name" value="PA28_C"/>
    <property type="match status" value="1"/>
</dbReference>
<organism evidence="11 12">
    <name type="scientific">Mauremys mutica</name>
    <name type="common">yellowpond turtle</name>
    <dbReference type="NCBI Taxonomy" id="74926"/>
    <lineage>
        <taxon>Eukaryota</taxon>
        <taxon>Metazoa</taxon>
        <taxon>Chordata</taxon>
        <taxon>Craniata</taxon>
        <taxon>Vertebrata</taxon>
        <taxon>Euteleostomi</taxon>
        <taxon>Archelosauria</taxon>
        <taxon>Testudinata</taxon>
        <taxon>Testudines</taxon>
        <taxon>Cryptodira</taxon>
        <taxon>Durocryptodira</taxon>
        <taxon>Testudinoidea</taxon>
        <taxon>Geoemydidae</taxon>
        <taxon>Geoemydinae</taxon>
        <taxon>Mauremys</taxon>
    </lineage>
</organism>
<dbReference type="Gene3D" id="1.20.5.120">
    <property type="entry name" value="Proteasome activator pa28, N-terminal domain"/>
    <property type="match status" value="1"/>
</dbReference>
<dbReference type="SUPFAM" id="SSF47216">
    <property type="entry name" value="Proteasome activator"/>
    <property type="match status" value="1"/>
</dbReference>
<evidence type="ECO:0000256" key="8">
    <source>
        <dbReference type="SAM" id="Phobius"/>
    </source>
</evidence>
<sequence length="442" mass="47473">MAGSGGRLPLALLATGAGWALALARALLVLASEGCAWLLGAPCLRRAYHAWLAGAVVLGPLLHPLADPHGLLANPHNFFSRTFAASAWGWTCVLAGGFALLLSYGATGRALAPLRPLARLAVGSGLQLGAAAALGLLEELPGCLAGGARGRGARPGFLLTFCCLLLAEELAPFRRYLARGHPAGSALRLVFLLNALLLGLLSALLLGAAVDSFRTQLCAQAEALVGTRFPSKITQLHAFLKDPALNVGDLESLRAPLDIPIPDPAKEKAKAERRKKEEKKDEKKSEEEDKAPPCGPVSSNETVVGLVSRVKAEIQGAKEELGLVSVWVQLQVPRIEDGNNFGVAVQEKVFELMTALRTKLEGFQTQISKYFSERGDAVAKAAKNPHVGDYRQLVHELDEAQYAEIRLMVMEIRNLYAVLYDIVVKNFEKIKKPRGETKGMIY</sequence>
<dbReference type="PANTHER" id="PTHR10660">
    <property type="entry name" value="PROTEASOME REGULATOR PA28"/>
    <property type="match status" value="1"/>
</dbReference>
<dbReference type="InterPro" id="IPR003186">
    <property type="entry name" value="PA28_C"/>
</dbReference>
<evidence type="ECO:0000313" key="12">
    <source>
        <dbReference type="Proteomes" id="UP000827986"/>
    </source>
</evidence>
<dbReference type="Pfam" id="PF02251">
    <property type="entry name" value="PA28_N"/>
    <property type="match status" value="1"/>
</dbReference>
<dbReference type="GO" id="GO:0005654">
    <property type="term" value="C:nucleoplasm"/>
    <property type="evidence" value="ECO:0007669"/>
    <property type="project" value="TreeGrafter"/>
</dbReference>
<evidence type="ECO:0000259" key="10">
    <source>
        <dbReference type="Pfam" id="PF02252"/>
    </source>
</evidence>
<evidence type="ECO:0000256" key="2">
    <source>
        <dbReference type="ARBA" id="ARBA00022942"/>
    </source>
</evidence>
<dbReference type="InterPro" id="IPR036997">
    <property type="entry name" value="PA28_C_sf"/>
</dbReference>
<evidence type="ECO:0000259" key="9">
    <source>
        <dbReference type="Pfam" id="PF02251"/>
    </source>
</evidence>
<evidence type="ECO:0000256" key="3">
    <source>
        <dbReference type="ARBA" id="ARBA00037467"/>
    </source>
</evidence>
<dbReference type="GO" id="GO:0005737">
    <property type="term" value="C:cytoplasm"/>
    <property type="evidence" value="ECO:0007669"/>
    <property type="project" value="TreeGrafter"/>
</dbReference>
<dbReference type="GO" id="GO:0061133">
    <property type="term" value="F:endopeptidase activator activity"/>
    <property type="evidence" value="ECO:0007669"/>
    <property type="project" value="TreeGrafter"/>
</dbReference>
<feature type="transmembrane region" description="Helical" evidence="8">
    <location>
        <begin position="189"/>
        <end position="210"/>
    </location>
</feature>
<feature type="transmembrane region" description="Helical" evidence="8">
    <location>
        <begin position="87"/>
        <end position="105"/>
    </location>
</feature>
<dbReference type="InterPro" id="IPR036252">
    <property type="entry name" value="Proteasome_activ_sf"/>
</dbReference>
<dbReference type="Proteomes" id="UP000827986">
    <property type="component" value="Unassembled WGS sequence"/>
</dbReference>
<evidence type="ECO:0000256" key="1">
    <source>
        <dbReference type="ARBA" id="ARBA00005883"/>
    </source>
</evidence>
<comment type="subunit">
    <text evidence="4">Heterodimer of PSME1 and PSME2, which forms a hexameric ring. PSME1 can form homoheptamers.</text>
</comment>
<dbReference type="EMBL" id="JAHDVG010000467">
    <property type="protein sequence ID" value="KAH1182319.1"/>
    <property type="molecule type" value="Genomic_DNA"/>
</dbReference>
<feature type="region of interest" description="Disordered" evidence="7">
    <location>
        <begin position="258"/>
        <end position="300"/>
    </location>
</feature>
<proteinExistence type="inferred from homology"/>
<keyword evidence="2" id="KW-0647">Proteasome</keyword>
<evidence type="ECO:0000256" key="7">
    <source>
        <dbReference type="SAM" id="MobiDB-lite"/>
    </source>
</evidence>
<keyword evidence="8" id="KW-0812">Transmembrane</keyword>
<keyword evidence="8" id="KW-1133">Transmembrane helix</keyword>
<dbReference type="InterPro" id="IPR036996">
    <property type="entry name" value="PA28_N_sf"/>
</dbReference>
<name>A0A9D3XIX3_9SAUR</name>
<dbReference type="InterPro" id="IPR009077">
    <property type="entry name" value="Proteasome_activ_PA28"/>
</dbReference>
<dbReference type="FunFam" id="1.20.120.180:FF:000002">
    <property type="entry name" value="Proteasome activator complex subunit 1"/>
    <property type="match status" value="1"/>
</dbReference>
<dbReference type="GO" id="GO:0008537">
    <property type="term" value="C:proteasome activator complex"/>
    <property type="evidence" value="ECO:0007669"/>
    <property type="project" value="InterPro"/>
</dbReference>